<evidence type="ECO:0000313" key="6">
    <source>
        <dbReference type="EMBL" id="GGN07131.1"/>
    </source>
</evidence>
<comment type="caution">
    <text evidence="6">The sequence shown here is derived from an EMBL/GenBank/DDBJ whole genome shotgun (WGS) entry which is preliminary data.</text>
</comment>
<evidence type="ECO:0000313" key="7">
    <source>
        <dbReference type="Proteomes" id="UP000608850"/>
    </source>
</evidence>
<dbReference type="AlphaFoldDB" id="A0A830G7W0"/>
<comment type="subunit">
    <text evidence="5">Homodimer.</text>
</comment>
<dbReference type="SUPFAM" id="SSF53448">
    <property type="entry name" value="Nucleotide-diphospho-sugar transferases"/>
    <property type="match status" value="1"/>
</dbReference>
<comment type="pathway">
    <text evidence="5">Cofactor biosynthesis; coenzyme F420 biosynthesis.</text>
</comment>
<organism evidence="6 7">
    <name type="scientific">Halarchaeum nitratireducens</name>
    <dbReference type="NCBI Taxonomy" id="489913"/>
    <lineage>
        <taxon>Archaea</taxon>
        <taxon>Methanobacteriati</taxon>
        <taxon>Methanobacteriota</taxon>
        <taxon>Stenosarchaea group</taxon>
        <taxon>Halobacteria</taxon>
        <taxon>Halobacteriales</taxon>
        <taxon>Halobacteriaceae</taxon>
    </lineage>
</organism>
<evidence type="ECO:0000256" key="5">
    <source>
        <dbReference type="HAMAP-Rule" id="MF_02114"/>
    </source>
</evidence>
<dbReference type="UniPathway" id="UPA00071"/>
<protein>
    <recommendedName>
        <fullName evidence="5">2-phospho-L-lactate guanylyltransferase</fullName>
        <shortName evidence="5">LP guanylyltransferase</shortName>
        <ecNumber evidence="5">2.7.7.68</ecNumber>
    </recommendedName>
</protein>
<dbReference type="GO" id="GO:0052645">
    <property type="term" value="P:F420-0 metabolic process"/>
    <property type="evidence" value="ECO:0007669"/>
    <property type="project" value="UniProtKB-UniRule"/>
</dbReference>
<dbReference type="GO" id="GO:0005525">
    <property type="term" value="F:GTP binding"/>
    <property type="evidence" value="ECO:0007669"/>
    <property type="project" value="UniProtKB-KW"/>
</dbReference>
<dbReference type="NCBIfam" id="TIGR03552">
    <property type="entry name" value="F420_cofC"/>
    <property type="match status" value="1"/>
</dbReference>
<gene>
    <name evidence="5" type="primary">cofC</name>
    <name evidence="6" type="ORF">GCM10009021_02730</name>
</gene>
<keyword evidence="2 5" id="KW-0548">Nucleotidyltransferase</keyword>
<evidence type="ECO:0000256" key="2">
    <source>
        <dbReference type="ARBA" id="ARBA00022695"/>
    </source>
</evidence>
<proteinExistence type="inferred from homology"/>
<keyword evidence="4 5" id="KW-0342">GTP-binding</keyword>
<dbReference type="EC" id="2.7.7.68" evidence="5"/>
<dbReference type="Gene3D" id="6.10.140.50">
    <property type="match status" value="1"/>
</dbReference>
<dbReference type="PANTHER" id="PTHR40392:SF1">
    <property type="entry name" value="2-PHOSPHO-L-LACTATE GUANYLYLTRANSFERASE"/>
    <property type="match status" value="1"/>
</dbReference>
<dbReference type="InterPro" id="IPR029044">
    <property type="entry name" value="Nucleotide-diphossugar_trans"/>
</dbReference>
<comment type="similarity">
    <text evidence="5">Belongs to the CofC family.</text>
</comment>
<dbReference type="EMBL" id="BMOQ01000001">
    <property type="protein sequence ID" value="GGN07131.1"/>
    <property type="molecule type" value="Genomic_DNA"/>
</dbReference>
<dbReference type="Gene3D" id="3.90.550.10">
    <property type="entry name" value="Spore Coat Polysaccharide Biosynthesis Protein SpsA, Chain A"/>
    <property type="match status" value="1"/>
</dbReference>
<sequence>MTMRTLVPFDATDPKTRLDALFSPAERRELAAVMLADVLDAVHAAGGEPLVVATEDVACDAPVAVDERGLSDAVNARLDPGTAVVMADLALATPRVLRSLFAASGDVVLAPGLGGGTNALVVRDDGFAVDYHGASYRDHLRNAAAAGCSVREFDAARLALDVDERADLADVLSRGEGRTPRWLRDAGVALADGAGRTNVTRRE</sequence>
<reference evidence="6 7" key="1">
    <citation type="journal article" date="2019" name="Int. J. Syst. Evol. Microbiol.">
        <title>The Global Catalogue of Microorganisms (GCM) 10K type strain sequencing project: providing services to taxonomists for standard genome sequencing and annotation.</title>
        <authorList>
            <consortium name="The Broad Institute Genomics Platform"/>
            <consortium name="The Broad Institute Genome Sequencing Center for Infectious Disease"/>
            <person name="Wu L."/>
            <person name="Ma J."/>
        </authorList>
    </citation>
    <scope>NUCLEOTIDE SEQUENCE [LARGE SCALE GENOMIC DNA]</scope>
    <source>
        <strain evidence="6 7">JCM 16331</strain>
    </source>
</reference>
<accession>A0A830G7W0</accession>
<evidence type="ECO:0000256" key="1">
    <source>
        <dbReference type="ARBA" id="ARBA00022679"/>
    </source>
</evidence>
<keyword evidence="3 5" id="KW-0547">Nucleotide-binding</keyword>
<dbReference type="PANTHER" id="PTHR40392">
    <property type="entry name" value="2-PHOSPHO-L-LACTATE GUANYLYLTRANSFERASE"/>
    <property type="match status" value="1"/>
</dbReference>
<dbReference type="Pfam" id="PF01983">
    <property type="entry name" value="CofC"/>
    <property type="match status" value="1"/>
</dbReference>
<keyword evidence="1 5" id="KW-0808">Transferase</keyword>
<comment type="function">
    <text evidence="5">Guanylyltransferase that catalyzes the activation of (2S)-2-phospholactate (2-PL) as (2S)-lactyl-2-diphospho-5'-guanosine, via the condensation of 2-PL with GTP. It is involved in the biosynthesis of coenzyme F420, a hydride carrier cofactor.</text>
</comment>
<dbReference type="Proteomes" id="UP000608850">
    <property type="component" value="Unassembled WGS sequence"/>
</dbReference>
<evidence type="ECO:0000256" key="3">
    <source>
        <dbReference type="ARBA" id="ARBA00022741"/>
    </source>
</evidence>
<name>A0A830G7W0_9EURY</name>
<keyword evidence="7" id="KW-1185">Reference proteome</keyword>
<dbReference type="InterPro" id="IPR002835">
    <property type="entry name" value="CofC"/>
</dbReference>
<evidence type="ECO:0000256" key="4">
    <source>
        <dbReference type="ARBA" id="ARBA00023134"/>
    </source>
</evidence>
<dbReference type="GO" id="GO:0043814">
    <property type="term" value="F:phospholactate guanylyltransferase activity"/>
    <property type="evidence" value="ECO:0007669"/>
    <property type="project" value="UniProtKB-EC"/>
</dbReference>
<comment type="catalytic activity">
    <reaction evidence="5">
        <text>(2S)-2-phospholactate + GTP + H(+) = (2S)-lactyl-2-diphospho-5'-guanosine + diphosphate</text>
        <dbReference type="Rhea" id="RHEA:63424"/>
        <dbReference type="ChEBI" id="CHEBI:15378"/>
        <dbReference type="ChEBI" id="CHEBI:33019"/>
        <dbReference type="ChEBI" id="CHEBI:37565"/>
        <dbReference type="ChEBI" id="CHEBI:59435"/>
        <dbReference type="ChEBI" id="CHEBI:59906"/>
        <dbReference type="EC" id="2.7.7.68"/>
    </reaction>
</comment>
<dbReference type="HAMAP" id="MF_02114">
    <property type="entry name" value="CofC"/>
    <property type="match status" value="1"/>
</dbReference>